<feature type="region of interest" description="Disordered" evidence="7">
    <location>
        <begin position="115"/>
        <end position="148"/>
    </location>
</feature>
<keyword evidence="3" id="KW-1003">Cell membrane</keyword>
<name>A0ABV5FWV1_9MICC</name>
<protein>
    <submittedName>
        <fullName evidence="8">Na+/H+ antiporter subunit E</fullName>
    </submittedName>
</protein>
<evidence type="ECO:0000256" key="1">
    <source>
        <dbReference type="ARBA" id="ARBA00004651"/>
    </source>
</evidence>
<evidence type="ECO:0000256" key="6">
    <source>
        <dbReference type="ARBA" id="ARBA00023136"/>
    </source>
</evidence>
<evidence type="ECO:0000256" key="7">
    <source>
        <dbReference type="SAM" id="MobiDB-lite"/>
    </source>
</evidence>
<evidence type="ECO:0000256" key="2">
    <source>
        <dbReference type="ARBA" id="ARBA00006228"/>
    </source>
</evidence>
<keyword evidence="5" id="KW-1133">Transmembrane helix</keyword>
<dbReference type="PANTHER" id="PTHR34584">
    <property type="entry name" value="NA(+)/H(+) ANTIPORTER SUBUNIT E1"/>
    <property type="match status" value="1"/>
</dbReference>
<comment type="subcellular location">
    <subcellularLocation>
        <location evidence="1">Cell membrane</location>
        <topology evidence="1">Multi-pass membrane protein</topology>
    </subcellularLocation>
</comment>
<evidence type="ECO:0000313" key="9">
    <source>
        <dbReference type="Proteomes" id="UP001589575"/>
    </source>
</evidence>
<evidence type="ECO:0000313" key="8">
    <source>
        <dbReference type="EMBL" id="MFB9071145.1"/>
    </source>
</evidence>
<gene>
    <name evidence="8" type="ORF">ACFFX0_08035</name>
</gene>
<dbReference type="RefSeq" id="WP_378040650.1">
    <property type="nucleotide sequence ID" value="NZ_JBHLWH010000014.1"/>
</dbReference>
<accession>A0ABV5FWV1</accession>
<feature type="compositionally biased region" description="Gly residues" evidence="7">
    <location>
        <begin position="126"/>
        <end position="148"/>
    </location>
</feature>
<keyword evidence="9" id="KW-1185">Reference proteome</keyword>
<dbReference type="Pfam" id="PF01899">
    <property type="entry name" value="MNHE"/>
    <property type="match status" value="1"/>
</dbReference>
<evidence type="ECO:0000256" key="5">
    <source>
        <dbReference type="ARBA" id="ARBA00022989"/>
    </source>
</evidence>
<dbReference type="PANTHER" id="PTHR34584:SF1">
    <property type="entry name" value="NA(+)_H(+) ANTIPORTER SUBUNIT E1"/>
    <property type="match status" value="1"/>
</dbReference>
<proteinExistence type="inferred from homology"/>
<organism evidence="8 9">
    <name type="scientific">Citricoccus parietis</name>
    <dbReference type="NCBI Taxonomy" id="592307"/>
    <lineage>
        <taxon>Bacteria</taxon>
        <taxon>Bacillati</taxon>
        <taxon>Actinomycetota</taxon>
        <taxon>Actinomycetes</taxon>
        <taxon>Micrococcales</taxon>
        <taxon>Micrococcaceae</taxon>
        <taxon>Citricoccus</taxon>
    </lineage>
</organism>
<comment type="similarity">
    <text evidence="2">Belongs to the CPA3 antiporters (TC 2.A.63) subunit E family.</text>
</comment>
<keyword evidence="4" id="KW-0812">Transmembrane</keyword>
<evidence type="ECO:0000256" key="3">
    <source>
        <dbReference type="ARBA" id="ARBA00022475"/>
    </source>
</evidence>
<dbReference type="InterPro" id="IPR002758">
    <property type="entry name" value="Cation_antiport_E"/>
</dbReference>
<sequence>MSDHWRFSTWNMVRYLVWLIGQVISGSLQVARRALTPGTFAEPSIVGFPLRCATDLEVTWMASSITITPGTLVVGTAHGTDTEPATVFVHSVFDSDRDSVRDGLREMEDRLLRMTRGSGWETRSGGASGVGPGAGPGTEPGAGRGRRP</sequence>
<dbReference type="Proteomes" id="UP001589575">
    <property type="component" value="Unassembled WGS sequence"/>
</dbReference>
<dbReference type="EMBL" id="JBHMFI010000001">
    <property type="protein sequence ID" value="MFB9071145.1"/>
    <property type="molecule type" value="Genomic_DNA"/>
</dbReference>
<reference evidence="8 9" key="1">
    <citation type="submission" date="2024-09" db="EMBL/GenBank/DDBJ databases">
        <authorList>
            <person name="Sun Q."/>
            <person name="Mori K."/>
        </authorList>
    </citation>
    <scope>NUCLEOTIDE SEQUENCE [LARGE SCALE GENOMIC DNA]</scope>
    <source>
        <strain evidence="8 9">CCM 7609</strain>
    </source>
</reference>
<keyword evidence="6" id="KW-0472">Membrane</keyword>
<evidence type="ECO:0000256" key="4">
    <source>
        <dbReference type="ARBA" id="ARBA00022692"/>
    </source>
</evidence>
<comment type="caution">
    <text evidence="8">The sequence shown here is derived from an EMBL/GenBank/DDBJ whole genome shotgun (WGS) entry which is preliminary data.</text>
</comment>